<dbReference type="RefSeq" id="WP_222988928.1">
    <property type="nucleotide sequence ID" value="NZ_JAINVV010000003.1"/>
</dbReference>
<organism evidence="1 2">
    <name type="scientific">Sphingomonas colocasiae</name>
    <dbReference type="NCBI Taxonomy" id="1848973"/>
    <lineage>
        <taxon>Bacteria</taxon>
        <taxon>Pseudomonadati</taxon>
        <taxon>Pseudomonadota</taxon>
        <taxon>Alphaproteobacteria</taxon>
        <taxon>Sphingomonadales</taxon>
        <taxon>Sphingomonadaceae</taxon>
        <taxon>Sphingomonas</taxon>
    </lineage>
</organism>
<protein>
    <recommendedName>
        <fullName evidence="3">CRISPR-associated protein Cas2</fullName>
    </recommendedName>
</protein>
<reference evidence="1 2" key="1">
    <citation type="submission" date="2021-08" db="EMBL/GenBank/DDBJ databases">
        <authorList>
            <person name="Tuo L."/>
        </authorList>
    </citation>
    <scope>NUCLEOTIDE SEQUENCE [LARGE SCALE GENOMIC DNA]</scope>
    <source>
        <strain evidence="1 2">JCM 31229</strain>
    </source>
</reference>
<keyword evidence="2" id="KW-1185">Reference proteome</keyword>
<sequence>MSVLLVACDLKLPDENYSEVRQFLAKFTHCRKLDSVWLIDTKWSPDQMRDGLNALIDRDDAVFVTRLAMNWASSRFGGADWLNDMNRNW</sequence>
<proteinExistence type="predicted"/>
<evidence type="ECO:0008006" key="3">
    <source>
        <dbReference type="Google" id="ProtNLM"/>
    </source>
</evidence>
<gene>
    <name evidence="1" type="ORF">K7G82_06080</name>
</gene>
<evidence type="ECO:0000313" key="1">
    <source>
        <dbReference type="EMBL" id="MBY8821850.1"/>
    </source>
</evidence>
<comment type="caution">
    <text evidence="1">The sequence shown here is derived from an EMBL/GenBank/DDBJ whole genome shotgun (WGS) entry which is preliminary data.</text>
</comment>
<dbReference type="Proteomes" id="UP000706039">
    <property type="component" value="Unassembled WGS sequence"/>
</dbReference>
<evidence type="ECO:0000313" key="2">
    <source>
        <dbReference type="Proteomes" id="UP000706039"/>
    </source>
</evidence>
<accession>A0ABS7PMB4</accession>
<dbReference type="EMBL" id="JAINVV010000003">
    <property type="protein sequence ID" value="MBY8821850.1"/>
    <property type="molecule type" value="Genomic_DNA"/>
</dbReference>
<name>A0ABS7PMB4_9SPHN</name>